<name>A0A6J4KI93_9ACTN</name>
<evidence type="ECO:0000313" key="2">
    <source>
        <dbReference type="EMBL" id="CAA9304362.1"/>
    </source>
</evidence>
<evidence type="ECO:0000256" key="1">
    <source>
        <dbReference type="SAM" id="MobiDB-lite"/>
    </source>
</evidence>
<gene>
    <name evidence="2" type="ORF">AVDCRST_MAG07-114</name>
</gene>
<feature type="non-terminal residue" evidence="2">
    <location>
        <position position="1"/>
    </location>
</feature>
<accession>A0A6J4KI93</accession>
<feature type="non-terminal residue" evidence="2">
    <location>
        <position position="54"/>
    </location>
</feature>
<organism evidence="2">
    <name type="scientific">uncultured Frankineae bacterium</name>
    <dbReference type="NCBI Taxonomy" id="437475"/>
    <lineage>
        <taxon>Bacteria</taxon>
        <taxon>Bacillati</taxon>
        <taxon>Actinomycetota</taxon>
        <taxon>Actinomycetes</taxon>
        <taxon>Frankiales</taxon>
        <taxon>environmental samples</taxon>
    </lineage>
</organism>
<dbReference type="EMBL" id="CADCUB010000002">
    <property type="protein sequence ID" value="CAA9304362.1"/>
    <property type="molecule type" value="Genomic_DNA"/>
</dbReference>
<dbReference type="AlphaFoldDB" id="A0A6J4KI93"/>
<reference evidence="2" key="1">
    <citation type="submission" date="2020-02" db="EMBL/GenBank/DDBJ databases">
        <authorList>
            <person name="Meier V. D."/>
        </authorList>
    </citation>
    <scope>NUCLEOTIDE SEQUENCE</scope>
    <source>
        <strain evidence="2">AVDCRST_MAG07</strain>
    </source>
</reference>
<sequence length="54" mass="5588">GDHHRGSGTTGGVRPRAATVPPSTGRRDGVAPGPERAAVHRCRRVRPPGADDPL</sequence>
<protein>
    <submittedName>
        <fullName evidence="2">Uncharacterized protein</fullName>
    </submittedName>
</protein>
<feature type="region of interest" description="Disordered" evidence="1">
    <location>
        <begin position="1"/>
        <end position="54"/>
    </location>
</feature>
<proteinExistence type="predicted"/>